<dbReference type="SUPFAM" id="SSF48371">
    <property type="entry name" value="ARM repeat"/>
    <property type="match status" value="1"/>
</dbReference>
<dbReference type="HOGENOM" id="CLU_049677_1_0_1"/>
<evidence type="ECO:0000313" key="3">
    <source>
        <dbReference type="Proteomes" id="UP000017836"/>
    </source>
</evidence>
<dbReference type="AlphaFoldDB" id="W1P3S8"/>
<dbReference type="Proteomes" id="UP000017836">
    <property type="component" value="Unassembled WGS sequence"/>
</dbReference>
<dbReference type="Gramene" id="ERN02216">
    <property type="protein sequence ID" value="ERN02216"/>
    <property type="gene ID" value="AMTR_s00045p00213010"/>
</dbReference>
<dbReference type="GO" id="GO:0005881">
    <property type="term" value="C:cytoplasmic microtubule"/>
    <property type="evidence" value="ECO:0000318"/>
    <property type="project" value="GO_Central"/>
</dbReference>
<dbReference type="GO" id="GO:0008017">
    <property type="term" value="F:microtubule binding"/>
    <property type="evidence" value="ECO:0000318"/>
    <property type="project" value="GO_Central"/>
</dbReference>
<dbReference type="KEGG" id="atr:18430319"/>
<dbReference type="OMA" id="KTSIMTC"/>
<evidence type="ECO:0000313" key="2">
    <source>
        <dbReference type="EMBL" id="ERN02216.1"/>
    </source>
</evidence>
<dbReference type="eggNOG" id="KOG2933">
    <property type="taxonomic scope" value="Eukaryota"/>
</dbReference>
<dbReference type="InterPro" id="IPR011989">
    <property type="entry name" value="ARM-like"/>
</dbReference>
<dbReference type="InterPro" id="IPR034085">
    <property type="entry name" value="TOG"/>
</dbReference>
<dbReference type="SMART" id="SM01349">
    <property type="entry name" value="TOG"/>
    <property type="match status" value="1"/>
</dbReference>
<keyword evidence="3" id="KW-1185">Reference proteome</keyword>
<dbReference type="PANTHER" id="PTHR21567">
    <property type="entry name" value="CLASP"/>
    <property type="match status" value="1"/>
</dbReference>
<dbReference type="Gene3D" id="1.25.10.10">
    <property type="entry name" value="Leucine-rich Repeat Variant"/>
    <property type="match status" value="1"/>
</dbReference>
<dbReference type="OrthoDB" id="63891at2759"/>
<dbReference type="PANTHER" id="PTHR21567:SF65">
    <property type="entry name" value="ARM REPEAT SUPERFAMILY PROTEIN"/>
    <property type="match status" value="1"/>
</dbReference>
<feature type="domain" description="TOG" evidence="1">
    <location>
        <begin position="74"/>
        <end position="305"/>
    </location>
</feature>
<proteinExistence type="predicted"/>
<reference evidence="3" key="1">
    <citation type="journal article" date="2013" name="Science">
        <title>The Amborella genome and the evolution of flowering plants.</title>
        <authorList>
            <consortium name="Amborella Genome Project"/>
        </authorList>
    </citation>
    <scope>NUCLEOTIDE SEQUENCE [LARGE SCALE GENOMIC DNA]</scope>
</reference>
<evidence type="ECO:0000259" key="1">
    <source>
        <dbReference type="SMART" id="SM01349"/>
    </source>
</evidence>
<name>W1P3S8_AMBTC</name>
<dbReference type="InterPro" id="IPR016024">
    <property type="entry name" value="ARM-type_fold"/>
</dbReference>
<accession>W1P3S8</accession>
<dbReference type="GO" id="GO:0000226">
    <property type="term" value="P:microtubule cytoskeleton organization"/>
    <property type="evidence" value="ECO:0000318"/>
    <property type="project" value="GO_Central"/>
</dbReference>
<dbReference type="EMBL" id="KI394661">
    <property type="protein sequence ID" value="ERN02216.1"/>
    <property type="molecule type" value="Genomic_DNA"/>
</dbReference>
<organism evidence="2 3">
    <name type="scientific">Amborella trichopoda</name>
    <dbReference type="NCBI Taxonomy" id="13333"/>
    <lineage>
        <taxon>Eukaryota</taxon>
        <taxon>Viridiplantae</taxon>
        <taxon>Streptophyta</taxon>
        <taxon>Embryophyta</taxon>
        <taxon>Tracheophyta</taxon>
        <taxon>Spermatophyta</taxon>
        <taxon>Magnoliopsida</taxon>
        <taxon>Amborellales</taxon>
        <taxon>Amborellaceae</taxon>
        <taxon>Amborella</taxon>
    </lineage>
</organism>
<sequence length="313" mass="34355">MALRSLNNTPPPAIDHRKKPAKITGFLINDENIAPSSTNVASNGRANPPVAKSNCEIPASDQGIDYIASKNLPALPDPEANIQSLMEKLESKDWLTMCEALNNTRRLALYHSSTLLPLIEKVVMVLVKGLKNPRSAVCKTSIMASSDLFHSFPHIFFSTAMAEPFHQLLLQLLLKASQDKKFVCEEAEKALQAMSSFLPGLPLLEKVRPLVGHTNLRVRAKAAVSFCNCVTKMESSDIKEFGCSGLLQVAADLLNDRLPEAREAARKIATTIYTVFTSEEKEETTASEQWQSFCFSNLPPLSAQAVSKLITSQ</sequence>
<gene>
    <name evidence="2" type="ORF">AMTR_s00045p00213010</name>
</gene>
<protein>
    <recommendedName>
        <fullName evidence="1">TOG domain-containing protein</fullName>
    </recommendedName>
</protein>